<evidence type="ECO:0000313" key="2">
    <source>
        <dbReference type="Proteomes" id="UP000036947"/>
    </source>
</evidence>
<accession>A0A0L0NHM0</accession>
<evidence type="ECO:0000313" key="1">
    <source>
        <dbReference type="EMBL" id="KND93586.1"/>
    </source>
</evidence>
<keyword evidence="2" id="KW-1185">Reference proteome</keyword>
<name>A0A0L0NHM0_TOLOC</name>
<protein>
    <submittedName>
        <fullName evidence="1">Uncharacterized protein</fullName>
    </submittedName>
</protein>
<comment type="caution">
    <text evidence="1">The sequence shown here is derived from an EMBL/GenBank/DDBJ whole genome shotgun (WGS) entry which is preliminary data.</text>
</comment>
<dbReference type="AlphaFoldDB" id="A0A0L0NHM0"/>
<proteinExistence type="predicted"/>
<reference evidence="1 2" key="1">
    <citation type="journal article" date="2015" name="BMC Genomics">
        <title>The genome of the truffle-parasite Tolypocladium ophioglossoides and the evolution of antifungal peptaibiotics.</title>
        <authorList>
            <person name="Quandt C.A."/>
            <person name="Bushley K.E."/>
            <person name="Spatafora J.W."/>
        </authorList>
    </citation>
    <scope>NUCLEOTIDE SEQUENCE [LARGE SCALE GENOMIC DNA]</scope>
    <source>
        <strain evidence="1 2">CBS 100239</strain>
    </source>
</reference>
<sequence>MTESILSISHLSIVEKATEDPYLVYPKRLQPLGLRRCLIRVQTQHPCDERYLGAQVVANGASSDHFQQLQCLFEEPQGL</sequence>
<dbReference type="Proteomes" id="UP000036947">
    <property type="component" value="Unassembled WGS sequence"/>
</dbReference>
<gene>
    <name evidence="1" type="ORF">TOPH_01533</name>
</gene>
<dbReference type="OrthoDB" id="20872at2759"/>
<organism evidence="1 2">
    <name type="scientific">Tolypocladium ophioglossoides (strain CBS 100239)</name>
    <name type="common">Snaketongue truffleclub</name>
    <name type="synonym">Elaphocordyceps ophioglossoides</name>
    <dbReference type="NCBI Taxonomy" id="1163406"/>
    <lineage>
        <taxon>Eukaryota</taxon>
        <taxon>Fungi</taxon>
        <taxon>Dikarya</taxon>
        <taxon>Ascomycota</taxon>
        <taxon>Pezizomycotina</taxon>
        <taxon>Sordariomycetes</taxon>
        <taxon>Hypocreomycetidae</taxon>
        <taxon>Hypocreales</taxon>
        <taxon>Ophiocordycipitaceae</taxon>
        <taxon>Tolypocladium</taxon>
    </lineage>
</organism>
<dbReference type="EMBL" id="LFRF01000003">
    <property type="protein sequence ID" value="KND93586.1"/>
    <property type="molecule type" value="Genomic_DNA"/>
</dbReference>